<gene>
    <name evidence="1" type="ORF">QFC20_004574</name>
</gene>
<name>A0ACC2VZL4_9TREE</name>
<proteinExistence type="predicted"/>
<comment type="caution">
    <text evidence="1">The sequence shown here is derived from an EMBL/GenBank/DDBJ whole genome shotgun (WGS) entry which is preliminary data.</text>
</comment>
<dbReference type="EMBL" id="JASBWS010000054">
    <property type="protein sequence ID" value="KAJ9104292.1"/>
    <property type="molecule type" value="Genomic_DNA"/>
</dbReference>
<evidence type="ECO:0000313" key="2">
    <source>
        <dbReference type="Proteomes" id="UP001230649"/>
    </source>
</evidence>
<accession>A0ACC2VZL4</accession>
<evidence type="ECO:0000313" key="1">
    <source>
        <dbReference type="EMBL" id="KAJ9104292.1"/>
    </source>
</evidence>
<keyword evidence="2" id="KW-1185">Reference proteome</keyword>
<protein>
    <submittedName>
        <fullName evidence="1">Uncharacterized protein</fullName>
    </submittedName>
</protein>
<dbReference type="Proteomes" id="UP001230649">
    <property type="component" value="Unassembled WGS sequence"/>
</dbReference>
<sequence length="299" mass="33426">MYPTTELNSIYSEAVLSMMTRPTEILDPSTLIRSPTSLRDLATRAEVRDSLGVMATGEDVLLSLPAIDDGATHEPSETSTARATDAADQIWQKAEWYFDPEVTLQRGKLEREIIQVFQPLFEAELPQERRLRSALGVEGWPELPCSIRGIPYQTYEPRAEWRSEGVENCGVEFRAAEAKIFEAAVGRLVRLVVQKASAHLTQGEVDIAPEENDAIPPAVSQAATGLEAKAGILTAITQKVRVFHDELQKDWTLRIKWTDKVAGVWERMIRTYAAYPYAANGRHQPGSIWEEQAISYVDV</sequence>
<reference evidence="1" key="1">
    <citation type="submission" date="2023-04" db="EMBL/GenBank/DDBJ databases">
        <title>Draft Genome sequencing of Naganishia species isolated from polar environments using Oxford Nanopore Technology.</title>
        <authorList>
            <person name="Leo P."/>
            <person name="Venkateswaran K."/>
        </authorList>
    </citation>
    <scope>NUCLEOTIDE SEQUENCE</scope>
    <source>
        <strain evidence="1">MNA-CCFEE 5262</strain>
    </source>
</reference>
<organism evidence="1 2">
    <name type="scientific">Naganishia adeliensis</name>
    <dbReference type="NCBI Taxonomy" id="92952"/>
    <lineage>
        <taxon>Eukaryota</taxon>
        <taxon>Fungi</taxon>
        <taxon>Dikarya</taxon>
        <taxon>Basidiomycota</taxon>
        <taxon>Agaricomycotina</taxon>
        <taxon>Tremellomycetes</taxon>
        <taxon>Filobasidiales</taxon>
        <taxon>Filobasidiaceae</taxon>
        <taxon>Naganishia</taxon>
    </lineage>
</organism>